<keyword evidence="2" id="KW-1185">Reference proteome</keyword>
<proteinExistence type="predicted"/>
<organism evidence="1 2">
    <name type="scientific">Plasmodiophora brassicae</name>
    <name type="common">Clubroot disease agent</name>
    <dbReference type="NCBI Taxonomy" id="37360"/>
    <lineage>
        <taxon>Eukaryota</taxon>
        <taxon>Sar</taxon>
        <taxon>Rhizaria</taxon>
        <taxon>Endomyxa</taxon>
        <taxon>Phytomyxea</taxon>
        <taxon>Plasmodiophorida</taxon>
        <taxon>Plasmodiophoridae</taxon>
        <taxon>Plasmodiophora</taxon>
    </lineage>
</organism>
<dbReference type="AlphaFoldDB" id="A0A0G4J5D0"/>
<gene>
    <name evidence="1" type="ORF">PBRA_009085</name>
</gene>
<reference evidence="1 2" key="1">
    <citation type="submission" date="2015-02" db="EMBL/GenBank/DDBJ databases">
        <authorList>
            <person name="Chooi Y.-H."/>
        </authorList>
    </citation>
    <scope>NUCLEOTIDE SEQUENCE [LARGE SCALE GENOMIC DNA]</scope>
    <source>
        <strain evidence="1">E3</strain>
    </source>
</reference>
<sequence>MKKSAQASLANCHLWDRAEQVPSPWWASSARQTTRRRCRQRGLLRYRTLPPGRHRTAQVVQTQMRRPALSARADVAAAEQRHGSTRPLRPQYGVLDARRRFRHVCEIVLHLDDRSAVACRRSGMGTTSRRPGGALVVRRLLRLGMPRPSPAPCAGGWLTSQGRRRPPCLRVERCLPACASSGACLPALCSASHVASPRRPEARDRRTSDCCGIVDASCRMSADAPNTSGRTPCTGTDCRLMQRTRSSHVLHSTRTSRVANDLSRLLVLHASSPWSSSTGATGKHGRLRP</sequence>
<dbReference type="EMBL" id="CDSF01000130">
    <property type="protein sequence ID" value="CEP02501.1"/>
    <property type="molecule type" value="Genomic_DNA"/>
</dbReference>
<evidence type="ECO:0000313" key="2">
    <source>
        <dbReference type="Proteomes" id="UP000039324"/>
    </source>
</evidence>
<name>A0A0G4J5D0_PLABS</name>
<dbReference type="Proteomes" id="UP000039324">
    <property type="component" value="Unassembled WGS sequence"/>
</dbReference>
<protein>
    <submittedName>
        <fullName evidence="1">Uncharacterized protein</fullName>
    </submittedName>
</protein>
<accession>A0A0G4J5D0</accession>
<evidence type="ECO:0000313" key="1">
    <source>
        <dbReference type="EMBL" id="CEP02501.1"/>
    </source>
</evidence>